<comment type="caution">
    <text evidence="1">The sequence shown here is derived from an EMBL/GenBank/DDBJ whole genome shotgun (WGS) entry which is preliminary data.</text>
</comment>
<dbReference type="AlphaFoldDB" id="A0A9P6X924"/>
<reference evidence="1" key="1">
    <citation type="journal article" date="2020" name="Microb. Genom.">
        <title>Genetic diversity of clinical and environmental Mucorales isolates obtained from an investigation of mucormycosis cases among solid organ transplant recipients.</title>
        <authorList>
            <person name="Nguyen M.H."/>
            <person name="Kaul D."/>
            <person name="Muto C."/>
            <person name="Cheng S.J."/>
            <person name="Richter R.A."/>
            <person name="Bruno V.M."/>
            <person name="Liu G."/>
            <person name="Beyhan S."/>
            <person name="Sundermann A.J."/>
            <person name="Mounaud S."/>
            <person name="Pasculle A.W."/>
            <person name="Nierman W.C."/>
            <person name="Driscoll E."/>
            <person name="Cumbie R."/>
            <person name="Clancy C.J."/>
            <person name="Dupont C.L."/>
        </authorList>
    </citation>
    <scope>NUCLEOTIDE SEQUENCE</scope>
    <source>
        <strain evidence="1">GL11</strain>
    </source>
</reference>
<dbReference type="Proteomes" id="UP000716291">
    <property type="component" value="Unassembled WGS sequence"/>
</dbReference>
<protein>
    <submittedName>
        <fullName evidence="1">Uncharacterized protein</fullName>
    </submittedName>
</protein>
<sequence length="293" mass="34421">MTTINKAEYAEYLDWPSDHQRNRINVVDFYHKVLWASQQYTEPLPAKNNQRVSFSADPPIVYEYEPEYSKCQILNYRTIFQKAKLYKQEFHFYEKHQQLNEPFLAIAEEDNHSEDAGSPENNADTYDKTILNARLQKTRSFTDIVSISRQLLGKSQSTYATKLCDPTDVPSEEMKSFHSSLSNEQMTECCSTVGISYSLNTNKNCINVDKKVEFESKDTLNENNEYSNFKNRIKLESLEINVKQDLLYRKELEKEKVFKTPLRQQVIRKIRSSASLFQRKTLSLPFFKRKVIL</sequence>
<organism evidence="1 2">
    <name type="scientific">Rhizopus oryzae</name>
    <name type="common">Mucormycosis agent</name>
    <name type="synonym">Rhizopus arrhizus var. delemar</name>
    <dbReference type="NCBI Taxonomy" id="64495"/>
    <lineage>
        <taxon>Eukaryota</taxon>
        <taxon>Fungi</taxon>
        <taxon>Fungi incertae sedis</taxon>
        <taxon>Mucoromycota</taxon>
        <taxon>Mucoromycotina</taxon>
        <taxon>Mucoromycetes</taxon>
        <taxon>Mucorales</taxon>
        <taxon>Mucorineae</taxon>
        <taxon>Rhizopodaceae</taxon>
        <taxon>Rhizopus</taxon>
    </lineage>
</organism>
<name>A0A9P6X924_RHIOR</name>
<gene>
    <name evidence="1" type="ORF">G6F64_006287</name>
</gene>
<evidence type="ECO:0000313" key="2">
    <source>
        <dbReference type="Proteomes" id="UP000716291"/>
    </source>
</evidence>
<evidence type="ECO:0000313" key="1">
    <source>
        <dbReference type="EMBL" id="KAG1308111.1"/>
    </source>
</evidence>
<keyword evidence="2" id="KW-1185">Reference proteome</keyword>
<proteinExistence type="predicted"/>
<accession>A0A9P6X924</accession>
<dbReference type="OrthoDB" id="2271863at2759"/>
<dbReference type="EMBL" id="JAANQT010000828">
    <property type="protein sequence ID" value="KAG1308111.1"/>
    <property type="molecule type" value="Genomic_DNA"/>
</dbReference>